<dbReference type="SUPFAM" id="SSF88659">
    <property type="entry name" value="Sigma3 and sigma4 domains of RNA polymerase sigma factors"/>
    <property type="match status" value="1"/>
</dbReference>
<dbReference type="EMBL" id="LVZK01000001">
    <property type="protein sequence ID" value="OAP85689.1"/>
    <property type="molecule type" value="Genomic_DNA"/>
</dbReference>
<dbReference type="GO" id="GO:0006352">
    <property type="term" value="P:DNA-templated transcription initiation"/>
    <property type="evidence" value="ECO:0007669"/>
    <property type="project" value="InterPro"/>
</dbReference>
<name>A0A179B2W7_9ACTO</name>
<feature type="domain" description="RNA polymerase sigma-70 region 2" evidence="6">
    <location>
        <begin position="46"/>
        <end position="113"/>
    </location>
</feature>
<evidence type="ECO:0000259" key="7">
    <source>
        <dbReference type="Pfam" id="PF04545"/>
    </source>
</evidence>
<gene>
    <name evidence="8" type="ORF">A4H34_00320</name>
</gene>
<dbReference type="InterPro" id="IPR036388">
    <property type="entry name" value="WH-like_DNA-bd_sf"/>
</dbReference>
<protein>
    <submittedName>
        <fullName evidence="8">RNA polymerase subunit sigma-70</fullName>
    </submittedName>
</protein>
<keyword evidence="2" id="KW-0805">Transcription regulation</keyword>
<dbReference type="Pfam" id="PF04545">
    <property type="entry name" value="Sigma70_r4"/>
    <property type="match status" value="1"/>
</dbReference>
<comment type="caution">
    <text evidence="8">The sequence shown here is derived from an EMBL/GenBank/DDBJ whole genome shotgun (WGS) entry which is preliminary data.</text>
</comment>
<dbReference type="STRING" id="1823756.A4H34_00320"/>
<evidence type="ECO:0000313" key="9">
    <source>
        <dbReference type="Proteomes" id="UP000078368"/>
    </source>
</evidence>
<dbReference type="InterPro" id="IPR013324">
    <property type="entry name" value="RNA_pol_sigma_r3/r4-like"/>
</dbReference>
<dbReference type="Gene3D" id="1.10.1740.10">
    <property type="match status" value="1"/>
</dbReference>
<dbReference type="Gene3D" id="1.10.10.10">
    <property type="entry name" value="Winged helix-like DNA-binding domain superfamily/Winged helix DNA-binding domain"/>
    <property type="match status" value="1"/>
</dbReference>
<evidence type="ECO:0000256" key="1">
    <source>
        <dbReference type="ARBA" id="ARBA00010641"/>
    </source>
</evidence>
<evidence type="ECO:0000313" key="8">
    <source>
        <dbReference type="EMBL" id="OAP85689.1"/>
    </source>
</evidence>
<dbReference type="AlphaFoldDB" id="A0A179B2W7"/>
<proteinExistence type="inferred from homology"/>
<evidence type="ECO:0000256" key="3">
    <source>
        <dbReference type="ARBA" id="ARBA00023082"/>
    </source>
</evidence>
<keyword evidence="4" id="KW-0238">DNA-binding</keyword>
<dbReference type="GO" id="GO:0003677">
    <property type="term" value="F:DNA binding"/>
    <property type="evidence" value="ECO:0007669"/>
    <property type="project" value="UniProtKB-KW"/>
</dbReference>
<evidence type="ECO:0000256" key="4">
    <source>
        <dbReference type="ARBA" id="ARBA00023125"/>
    </source>
</evidence>
<keyword evidence="3" id="KW-0731">Sigma factor</keyword>
<organism evidence="8 9">
    <name type="scientific">Peptidiphaga gingivicola</name>
    <dbReference type="NCBI Taxonomy" id="2741497"/>
    <lineage>
        <taxon>Bacteria</taxon>
        <taxon>Bacillati</taxon>
        <taxon>Actinomycetota</taxon>
        <taxon>Actinomycetes</taxon>
        <taxon>Actinomycetales</taxon>
        <taxon>Actinomycetaceae</taxon>
        <taxon>Peptidiphaga</taxon>
    </lineage>
</organism>
<dbReference type="InterPro" id="IPR039425">
    <property type="entry name" value="RNA_pol_sigma-70-like"/>
</dbReference>
<keyword evidence="9" id="KW-1185">Reference proteome</keyword>
<feature type="domain" description="RNA polymerase sigma-70 region 4" evidence="7">
    <location>
        <begin position="150"/>
        <end position="197"/>
    </location>
</feature>
<dbReference type="InterPro" id="IPR013325">
    <property type="entry name" value="RNA_pol_sigma_r2"/>
</dbReference>
<dbReference type="InterPro" id="IPR007630">
    <property type="entry name" value="RNA_pol_sigma70_r4"/>
</dbReference>
<evidence type="ECO:0000259" key="6">
    <source>
        <dbReference type="Pfam" id="PF04542"/>
    </source>
</evidence>
<dbReference type="Pfam" id="PF04542">
    <property type="entry name" value="Sigma70_r2"/>
    <property type="match status" value="1"/>
</dbReference>
<dbReference type="InterPro" id="IPR007627">
    <property type="entry name" value="RNA_pol_sigma70_r2"/>
</dbReference>
<dbReference type="InterPro" id="IPR014284">
    <property type="entry name" value="RNA_pol_sigma-70_dom"/>
</dbReference>
<dbReference type="OrthoDB" id="9784272at2"/>
<reference evidence="8 9" key="1">
    <citation type="submission" date="2016-04" db="EMBL/GenBank/DDBJ databases">
        <title>Peptidophaga gingivicola gen. nov., sp. nov., isolated from human subgingival plaque.</title>
        <authorList>
            <person name="Beall C.J."/>
            <person name="Mokrzan E.M."/>
            <person name="Griffen A.L."/>
            <person name="Leys E.J."/>
        </authorList>
    </citation>
    <scope>NUCLEOTIDE SEQUENCE [LARGE SCALE GENOMIC DNA]</scope>
    <source>
        <strain evidence="8 9">BA112</strain>
    </source>
</reference>
<dbReference type="PANTHER" id="PTHR43133:SF66">
    <property type="entry name" value="ECF RNA POLYMERASE SIGMA FACTOR SIGK"/>
    <property type="match status" value="1"/>
</dbReference>
<dbReference type="SUPFAM" id="SSF88946">
    <property type="entry name" value="Sigma2 domain of RNA polymerase sigma factors"/>
    <property type="match status" value="1"/>
</dbReference>
<evidence type="ECO:0000256" key="2">
    <source>
        <dbReference type="ARBA" id="ARBA00023015"/>
    </source>
</evidence>
<dbReference type="Proteomes" id="UP000078368">
    <property type="component" value="Unassembled WGS sequence"/>
</dbReference>
<dbReference type="GO" id="GO:0016987">
    <property type="term" value="F:sigma factor activity"/>
    <property type="evidence" value="ECO:0007669"/>
    <property type="project" value="UniProtKB-KW"/>
</dbReference>
<evidence type="ECO:0000256" key="5">
    <source>
        <dbReference type="ARBA" id="ARBA00023163"/>
    </source>
</evidence>
<comment type="similarity">
    <text evidence="1">Belongs to the sigma-70 factor family. ECF subfamily.</text>
</comment>
<accession>A0A179B2W7</accession>
<keyword evidence="5" id="KW-0804">Transcription</keyword>
<sequence>MPAAKSVGRRVAGRAVSIVAVHDAHNDLDRLLAAVAKGDGEAFGLLYDRAAGHLLALIRRIVVDADLAEDVLQEAFWQVWKRASSFDPAKGSAKAWLAVLARRRAIDCIRSNESRRLREASSAKFDVECDSVAEAVFSRERRGEVARAVADLDQPVRSCIDAVFFQSMTHVQAAQALNMPLGTLKTHIRNGIAQLREVVEDR</sequence>
<dbReference type="PANTHER" id="PTHR43133">
    <property type="entry name" value="RNA POLYMERASE ECF-TYPE SIGMA FACTO"/>
    <property type="match status" value="1"/>
</dbReference>
<dbReference type="NCBIfam" id="TIGR02937">
    <property type="entry name" value="sigma70-ECF"/>
    <property type="match status" value="1"/>
</dbReference>